<comment type="caution">
    <text evidence="2">The sequence shown here is derived from an EMBL/GenBank/DDBJ whole genome shotgun (WGS) entry which is preliminary data.</text>
</comment>
<dbReference type="AlphaFoldDB" id="A0AAD8KBV6"/>
<organism evidence="2 3">
    <name type="scientific">Tagetes erecta</name>
    <name type="common">African marigold</name>
    <dbReference type="NCBI Taxonomy" id="13708"/>
    <lineage>
        <taxon>Eukaryota</taxon>
        <taxon>Viridiplantae</taxon>
        <taxon>Streptophyta</taxon>
        <taxon>Embryophyta</taxon>
        <taxon>Tracheophyta</taxon>
        <taxon>Spermatophyta</taxon>
        <taxon>Magnoliopsida</taxon>
        <taxon>eudicotyledons</taxon>
        <taxon>Gunneridae</taxon>
        <taxon>Pentapetalae</taxon>
        <taxon>asterids</taxon>
        <taxon>campanulids</taxon>
        <taxon>Asterales</taxon>
        <taxon>Asteraceae</taxon>
        <taxon>Asteroideae</taxon>
        <taxon>Heliantheae alliance</taxon>
        <taxon>Tageteae</taxon>
        <taxon>Tagetes</taxon>
    </lineage>
</organism>
<protein>
    <submittedName>
        <fullName evidence="2">Uncharacterized protein</fullName>
    </submittedName>
</protein>
<keyword evidence="1" id="KW-1133">Transmembrane helix</keyword>
<feature type="transmembrane region" description="Helical" evidence="1">
    <location>
        <begin position="21"/>
        <end position="40"/>
    </location>
</feature>
<name>A0AAD8KBV6_TARER</name>
<gene>
    <name evidence="2" type="ORF">QVD17_29228</name>
</gene>
<accession>A0AAD8KBV6</accession>
<dbReference type="EMBL" id="JAUHHV010000007">
    <property type="protein sequence ID" value="KAK1419848.1"/>
    <property type="molecule type" value="Genomic_DNA"/>
</dbReference>
<keyword evidence="3" id="KW-1185">Reference proteome</keyword>
<evidence type="ECO:0000313" key="3">
    <source>
        <dbReference type="Proteomes" id="UP001229421"/>
    </source>
</evidence>
<sequence>MHLHLHRWKNSNHQSRCLNNHAYQLMLLAYAYLVFFALTRDHMTLIFSYAFSKASNWLQWQLQGCVAISNGLFFAKGPLFLFKQLDKRLCRHAGFHSDANTK</sequence>
<evidence type="ECO:0000256" key="1">
    <source>
        <dbReference type="SAM" id="Phobius"/>
    </source>
</evidence>
<proteinExistence type="predicted"/>
<keyword evidence="1" id="KW-0472">Membrane</keyword>
<dbReference type="Proteomes" id="UP001229421">
    <property type="component" value="Unassembled WGS sequence"/>
</dbReference>
<feature type="transmembrane region" description="Helical" evidence="1">
    <location>
        <begin position="60"/>
        <end position="82"/>
    </location>
</feature>
<reference evidence="2" key="1">
    <citation type="journal article" date="2023" name="bioRxiv">
        <title>Improved chromosome-level genome assembly for marigold (Tagetes erecta).</title>
        <authorList>
            <person name="Jiang F."/>
            <person name="Yuan L."/>
            <person name="Wang S."/>
            <person name="Wang H."/>
            <person name="Xu D."/>
            <person name="Wang A."/>
            <person name="Fan W."/>
        </authorList>
    </citation>
    <scope>NUCLEOTIDE SEQUENCE</scope>
    <source>
        <strain evidence="2">WSJ</strain>
        <tissue evidence="2">Leaf</tissue>
    </source>
</reference>
<evidence type="ECO:0000313" key="2">
    <source>
        <dbReference type="EMBL" id="KAK1419848.1"/>
    </source>
</evidence>
<keyword evidence="1" id="KW-0812">Transmembrane</keyword>